<feature type="domain" description="Chromo" evidence="3">
    <location>
        <begin position="11"/>
        <end position="78"/>
    </location>
</feature>
<comment type="caution">
    <text evidence="4">The sequence shown here is derived from an EMBL/GenBank/DDBJ whole genome shotgun (WGS) entry which is preliminary data.</text>
</comment>
<dbReference type="OrthoDB" id="433924at2759"/>
<dbReference type="InterPro" id="IPR023779">
    <property type="entry name" value="Chromodomain_CS"/>
</dbReference>
<feature type="region of interest" description="Disordered" evidence="2">
    <location>
        <begin position="289"/>
        <end position="312"/>
    </location>
</feature>
<name>A0A8H6YNH2_9AGAR</name>
<reference evidence="4" key="1">
    <citation type="submission" date="2020-05" db="EMBL/GenBank/DDBJ databases">
        <title>Mycena genomes resolve the evolution of fungal bioluminescence.</title>
        <authorList>
            <person name="Tsai I.J."/>
        </authorList>
    </citation>
    <scope>NUCLEOTIDE SEQUENCE</scope>
    <source>
        <strain evidence="4">CCC161011</strain>
    </source>
</reference>
<dbReference type="PROSITE" id="PS00598">
    <property type="entry name" value="CHROMO_1"/>
    <property type="match status" value="1"/>
</dbReference>
<dbReference type="EMBL" id="JACAZI010000004">
    <property type="protein sequence ID" value="KAF7362237.1"/>
    <property type="molecule type" value="Genomic_DNA"/>
</dbReference>
<organism evidence="4 5">
    <name type="scientific">Mycena venus</name>
    <dbReference type="NCBI Taxonomy" id="2733690"/>
    <lineage>
        <taxon>Eukaryota</taxon>
        <taxon>Fungi</taxon>
        <taxon>Dikarya</taxon>
        <taxon>Basidiomycota</taxon>
        <taxon>Agaricomycotina</taxon>
        <taxon>Agaricomycetes</taxon>
        <taxon>Agaricomycetidae</taxon>
        <taxon>Agaricales</taxon>
        <taxon>Marasmiineae</taxon>
        <taxon>Mycenaceae</taxon>
        <taxon>Mycena</taxon>
    </lineage>
</organism>
<evidence type="ECO:0000256" key="2">
    <source>
        <dbReference type="SAM" id="MobiDB-lite"/>
    </source>
</evidence>
<evidence type="ECO:0000259" key="3">
    <source>
        <dbReference type="PROSITE" id="PS50013"/>
    </source>
</evidence>
<feature type="compositionally biased region" description="Low complexity" evidence="2">
    <location>
        <begin position="130"/>
        <end position="147"/>
    </location>
</feature>
<evidence type="ECO:0000313" key="5">
    <source>
        <dbReference type="Proteomes" id="UP000620124"/>
    </source>
</evidence>
<protein>
    <recommendedName>
        <fullName evidence="3">Chromo domain-containing protein</fullName>
    </recommendedName>
</protein>
<dbReference type="Gene3D" id="2.40.50.40">
    <property type="match status" value="1"/>
</dbReference>
<dbReference type="GO" id="GO:0006338">
    <property type="term" value="P:chromatin remodeling"/>
    <property type="evidence" value="ECO:0007669"/>
    <property type="project" value="UniProtKB-ARBA"/>
</dbReference>
<feature type="region of interest" description="Disordered" evidence="2">
    <location>
        <begin position="118"/>
        <end position="160"/>
    </location>
</feature>
<dbReference type="Proteomes" id="UP000620124">
    <property type="component" value="Unassembled WGS sequence"/>
</dbReference>
<feature type="compositionally biased region" description="Low complexity" evidence="2">
    <location>
        <begin position="293"/>
        <end position="312"/>
    </location>
</feature>
<keyword evidence="5" id="KW-1185">Reference proteome</keyword>
<gene>
    <name evidence="4" type="ORF">MVEN_00569900</name>
</gene>
<dbReference type="AlphaFoldDB" id="A0A8H6YNH2"/>
<feature type="region of interest" description="Disordered" evidence="2">
    <location>
        <begin position="184"/>
        <end position="266"/>
    </location>
</feature>
<keyword evidence="1" id="KW-0539">Nucleus</keyword>
<feature type="compositionally biased region" description="Polar residues" evidence="2">
    <location>
        <begin position="227"/>
        <end position="243"/>
    </location>
</feature>
<sequence length="928" mass="105359">MPKRPRNDERYFVEVILKARRTNRPILPGTDFLRSPAWEYYIKWAGYEDVADLTWEPISSLSSPTIDCRRLLVSFWEEVGIDTFLINQENFEVEPTAAWISREKLYFATHVSLDEVLEQNRNPKRKRSTSRSTSRRPSGPSTPSRLTRSPDKMVSFSPVRDERVIPSLNDVENTAQWHRSAKKRAYDLSDSDDDVPIETNVNTSPTGIKIRIPRPSLARPSTPAVLQDTSQTPENSALEQMSETEPDSRRSLFSPPPRPVSRGIKFYDAPITPSSKLATKQRLATASVAPGIPRASPTPDPASSTTSATDVAMDVDDSTLVSDENIIPHGDGEIDESPMLESIFVGEDVDPAGTGFYGVNEDRYAGLRNNNDPLETSGFCDNDDVQEYFDFERAANAVSSDDVLEFLDSVQLKVPVHDCRPSKPIYYSSPMQQWAWHGLLSVSFESPISPFQVVITDSTESAPPRIANFVPSKRPLEFKACYDINDILMFLGVCKRPHQFARLAAKGSDIERLKIFSDYLAKKTQAVIVPAPWDGRDLGIMLFVPPTTTRLLHRLQTPQELCHGTGLVVILLYFRDPYPFEEPCKKNALPLLKRRVERALFTPEQWRQSLQKERDYHVSLRIIQLPKTIREYVHNHASTVWDKCTSGGDDREDRDTRHLLRVLTKSRVGVVPPADPSADVIFIHVGALKNVHNLPHLAQRRLRPNVRFYLYGTHETVPPSRWGFRDIYQLGGVVTFTPEALVDDAWSVLKTIRLIHAHPLWTCYLIPQVVGMAVKLSQLREDEMPEYTDALPYILNRIFAAIQKGEISLTTTPNHLTEEKHRQWVFANSVLKPRTTAAILEHCTKAFDEAYAPFPQENWSKLGKNDVLGDMRRMQIHPAALTDYRRFVVLDSSVDLRYNRPDGIEWNTVGTFDFQDDFVDALEKLSLV</sequence>
<proteinExistence type="predicted"/>
<accession>A0A8H6YNH2</accession>
<dbReference type="InterPro" id="IPR000953">
    <property type="entry name" value="Chromo/chromo_shadow_dom"/>
</dbReference>
<evidence type="ECO:0000313" key="4">
    <source>
        <dbReference type="EMBL" id="KAF7362237.1"/>
    </source>
</evidence>
<dbReference type="InterPro" id="IPR016197">
    <property type="entry name" value="Chromo-like_dom_sf"/>
</dbReference>
<evidence type="ECO:0000256" key="1">
    <source>
        <dbReference type="ARBA" id="ARBA00023242"/>
    </source>
</evidence>
<dbReference type="SUPFAM" id="SSF54160">
    <property type="entry name" value="Chromo domain-like"/>
    <property type="match status" value="1"/>
</dbReference>
<dbReference type="PROSITE" id="PS50013">
    <property type="entry name" value="CHROMO_2"/>
    <property type="match status" value="1"/>
</dbReference>